<dbReference type="Pfam" id="PF04183">
    <property type="entry name" value="IucA_IucC"/>
    <property type="match status" value="1"/>
</dbReference>
<dbReference type="SUPFAM" id="SSF55729">
    <property type="entry name" value="Acyl-CoA N-acyltransferases (Nat)"/>
    <property type="match status" value="1"/>
</dbReference>
<evidence type="ECO:0000313" key="8">
    <source>
        <dbReference type="EMBL" id="GAA2097105.1"/>
    </source>
</evidence>
<dbReference type="PANTHER" id="PTHR34384:SF6">
    <property type="entry name" value="STAPHYLOFERRIN B SYNTHASE"/>
    <property type="match status" value="1"/>
</dbReference>
<dbReference type="InterPro" id="IPR037455">
    <property type="entry name" value="LucA/IucC-like"/>
</dbReference>
<evidence type="ECO:0000313" key="9">
    <source>
        <dbReference type="Proteomes" id="UP001500984"/>
    </source>
</evidence>
<dbReference type="Gene3D" id="3.30.310.280">
    <property type="match status" value="1"/>
</dbReference>
<accession>A0ABN2WQH8</accession>
<evidence type="ECO:0000256" key="1">
    <source>
        <dbReference type="ARBA" id="ARBA00003818"/>
    </source>
</evidence>
<feature type="compositionally biased region" description="Low complexity" evidence="6">
    <location>
        <begin position="26"/>
        <end position="42"/>
    </location>
</feature>
<evidence type="ECO:0000256" key="4">
    <source>
        <dbReference type="ARBA" id="ARBA00020586"/>
    </source>
</evidence>
<evidence type="ECO:0000259" key="7">
    <source>
        <dbReference type="SMART" id="SM01006"/>
    </source>
</evidence>
<dbReference type="InterPro" id="IPR022770">
    <property type="entry name" value="IucA/IucC-like_C"/>
</dbReference>
<dbReference type="Gene3D" id="3.40.630.30">
    <property type="match status" value="1"/>
</dbReference>
<dbReference type="Pfam" id="PF13523">
    <property type="entry name" value="Acetyltransf_8"/>
    <property type="match status" value="1"/>
</dbReference>
<evidence type="ECO:0000256" key="2">
    <source>
        <dbReference type="ARBA" id="ARBA00005102"/>
    </source>
</evidence>
<dbReference type="PANTHER" id="PTHR34384">
    <property type="entry name" value="L-2,3-DIAMINOPROPANOATE--CITRATE LIGASE"/>
    <property type="match status" value="1"/>
</dbReference>
<feature type="region of interest" description="Disordered" evidence="6">
    <location>
        <begin position="1"/>
        <end position="42"/>
    </location>
</feature>
<sequence length="859" mass="93326">MNPTDTPTMAATHRAEPDVIDDSAGSDDPAGGFAGDPAGNPAAQAADWDITLEPVDPVRDAATLQRWLSDPKSVFWAMTDRDVPAVQEYLRTVVDSADQDGWLGRVDGAPLFYAETYAPASLLPADVLDVHAGDLGMHLLVSPAGEKPRRGLTAAVMRDVMDFCLRPLAAGGRGADRVVVEPDVRNTAIHRKNAAAGFRVLREVEFCVDGQTKRALLSVCTREDFAASPLGFAVGRQHGAGGLAGEAAGGPAGPGEPASGPYAHLDGSLLARAQRHLVAKALTEFSHERLIAPSQAEGKDAAAADGEPVQYTVVVPEAPTIYSFRARVLPLEHWLIEEDSLVRLVDGVETPLDVQELILELQSSLQLPERLISTYLEELASTLAGAGAKLQAEIDGTRPDSRELLNAGFQQVEAAMSEGHPSFVANNGRIGFGLSDYWRYAPEMGRRTRLMWVAVKRELSHLALGEGMDEDAHLDLALSPEERGAFNARLADRGLDPADFHFLPLHPWQADHRLAITFSADIARGDLVPLGPGGDEFQPQQSLRTFFNLVRPEAPYVKVALSVQNMGFLRGLSPAYMRPTPAINDWVAELVGGDPAFAGSGFSVLRERAALGYTGDVYHRTAESNPHRKMLAALWRESPLPKLEEGERVFTMAALLHRDHQGLSFASELIRASGLTSRDWVRSYLEAYVVPLVHALLAHDLVFMPHGENLILRLRENTVTGAFMKDIGEEVAVVSTRELPADIARIRAVVPGDEKALSIFTDVFDGVLRHLSGTLHADGTLPAEDFWKLVAECLDRYELAHPGTAHGLAGDVDLRAERFAHSCLNRLQLRNTLQMVDIGNQAESLLYAGTMRNPVARRR</sequence>
<evidence type="ECO:0000256" key="6">
    <source>
        <dbReference type="SAM" id="MobiDB-lite"/>
    </source>
</evidence>
<dbReference type="InterPro" id="IPR007310">
    <property type="entry name" value="Aerobactin_biosyn_IucA/IucC_N"/>
</dbReference>
<dbReference type="InterPro" id="IPR016181">
    <property type="entry name" value="Acyl_CoA_acyltransferase"/>
</dbReference>
<gene>
    <name evidence="8" type="ORF">GCM10009823_17570</name>
</gene>
<comment type="function">
    <text evidence="1">Acyltransferase required for the direct transfer of medium- to long-chain fatty acyl moieties from a carrier protein (MbtL) on to the epsilon-amino group of lysine residue in the mycobactin core.</text>
</comment>
<dbReference type="Pfam" id="PF06276">
    <property type="entry name" value="FhuF"/>
    <property type="match status" value="1"/>
</dbReference>
<evidence type="ECO:0000256" key="5">
    <source>
        <dbReference type="ARBA" id="ARBA00031122"/>
    </source>
</evidence>
<reference evidence="8 9" key="1">
    <citation type="journal article" date="2019" name="Int. J. Syst. Evol. Microbiol.">
        <title>The Global Catalogue of Microorganisms (GCM) 10K type strain sequencing project: providing services to taxonomists for standard genome sequencing and annotation.</title>
        <authorList>
            <consortium name="The Broad Institute Genomics Platform"/>
            <consortium name="The Broad Institute Genome Sequencing Center for Infectious Disease"/>
            <person name="Wu L."/>
            <person name="Ma J."/>
        </authorList>
    </citation>
    <scope>NUCLEOTIDE SEQUENCE [LARGE SCALE GENOMIC DNA]</scope>
    <source>
        <strain evidence="8 9">JCM 15900</strain>
    </source>
</reference>
<comment type="similarity">
    <text evidence="3">Belongs to the IucA/IucC family.</text>
</comment>
<dbReference type="InterPro" id="IPR019432">
    <property type="entry name" value="Acyltransferase_MbtK/IucB-like"/>
</dbReference>
<name>A0ABN2WQH8_9MICO</name>
<organism evidence="8 9">
    <name type="scientific">Brevibacterium salitolerans</name>
    <dbReference type="NCBI Taxonomy" id="1403566"/>
    <lineage>
        <taxon>Bacteria</taxon>
        <taxon>Bacillati</taxon>
        <taxon>Actinomycetota</taxon>
        <taxon>Actinomycetes</taxon>
        <taxon>Micrococcales</taxon>
        <taxon>Brevibacteriaceae</taxon>
        <taxon>Brevibacterium</taxon>
    </lineage>
</organism>
<dbReference type="Proteomes" id="UP001500984">
    <property type="component" value="Unassembled WGS sequence"/>
</dbReference>
<comment type="caution">
    <text evidence="8">The sequence shown here is derived from an EMBL/GenBank/DDBJ whole genome shotgun (WGS) entry which is preliminary data.</text>
</comment>
<evidence type="ECO:0000256" key="3">
    <source>
        <dbReference type="ARBA" id="ARBA00007832"/>
    </source>
</evidence>
<feature type="domain" description="Acyltransferase MbtK/IucB-like conserved" evidence="7">
    <location>
        <begin position="53"/>
        <end position="100"/>
    </location>
</feature>
<dbReference type="Gene3D" id="6.10.250.3370">
    <property type="match status" value="1"/>
</dbReference>
<dbReference type="Gene3D" id="1.10.510.40">
    <property type="match status" value="1"/>
</dbReference>
<protein>
    <recommendedName>
        <fullName evidence="4">Lysine N-acyltransferase MbtK</fullName>
    </recommendedName>
    <alternativeName>
        <fullName evidence="5">Mycobactin synthase protein K</fullName>
    </alternativeName>
</protein>
<keyword evidence="9" id="KW-1185">Reference proteome</keyword>
<dbReference type="RefSeq" id="WP_291798283.1">
    <property type="nucleotide sequence ID" value="NZ_BAAAPZ010000006.1"/>
</dbReference>
<dbReference type="EMBL" id="BAAAPZ010000006">
    <property type="protein sequence ID" value="GAA2097105.1"/>
    <property type="molecule type" value="Genomic_DNA"/>
</dbReference>
<comment type="pathway">
    <text evidence="2">Siderophore biosynthesis; mycobactin biosynthesis.</text>
</comment>
<dbReference type="SMART" id="SM01006">
    <property type="entry name" value="AlcB"/>
    <property type="match status" value="1"/>
</dbReference>
<proteinExistence type="inferred from homology"/>